<keyword evidence="2" id="KW-1185">Reference proteome</keyword>
<dbReference type="AlphaFoldDB" id="A0A0D2J759"/>
<dbReference type="RefSeq" id="WP_044351837.1">
    <property type="nucleotide sequence ID" value="NZ_AZAC01000056.1"/>
</dbReference>
<dbReference type="EMBL" id="AZAC01000056">
    <property type="protein sequence ID" value="KIX11501.1"/>
    <property type="molecule type" value="Genomic_DNA"/>
</dbReference>
<comment type="caution">
    <text evidence="1">The sequence shown here is derived from an EMBL/GenBank/DDBJ whole genome shotgun (WGS) entry which is preliminary data.</text>
</comment>
<evidence type="ECO:0000313" key="2">
    <source>
        <dbReference type="Proteomes" id="UP000032233"/>
    </source>
</evidence>
<organism evidence="1 2">
    <name type="scientific">Dethiosulfatarculus sandiegensis</name>
    <dbReference type="NCBI Taxonomy" id="1429043"/>
    <lineage>
        <taxon>Bacteria</taxon>
        <taxon>Pseudomonadati</taxon>
        <taxon>Thermodesulfobacteriota</taxon>
        <taxon>Desulfarculia</taxon>
        <taxon>Desulfarculales</taxon>
        <taxon>Desulfarculaceae</taxon>
        <taxon>Dethiosulfatarculus</taxon>
    </lineage>
</organism>
<dbReference type="SUPFAM" id="SSF53756">
    <property type="entry name" value="UDP-Glycosyltransferase/glycogen phosphorylase"/>
    <property type="match status" value="1"/>
</dbReference>
<dbReference type="InParanoid" id="A0A0D2J759"/>
<dbReference type="Gene3D" id="3.40.50.2000">
    <property type="entry name" value="Glycogen Phosphorylase B"/>
    <property type="match status" value="1"/>
</dbReference>
<name>A0A0D2J759_9BACT</name>
<dbReference type="Proteomes" id="UP000032233">
    <property type="component" value="Unassembled WGS sequence"/>
</dbReference>
<reference evidence="1 2" key="1">
    <citation type="submission" date="2013-11" db="EMBL/GenBank/DDBJ databases">
        <title>Metagenomic analysis of a methanogenic consortium involved in long chain n-alkane degradation.</title>
        <authorList>
            <person name="Davidova I.A."/>
            <person name="Callaghan A.V."/>
            <person name="Wawrik B."/>
            <person name="Pruitt S."/>
            <person name="Marks C."/>
            <person name="Duncan K.E."/>
            <person name="Suflita J.M."/>
        </authorList>
    </citation>
    <scope>NUCLEOTIDE SEQUENCE [LARGE SCALE GENOMIC DNA]</scope>
    <source>
        <strain evidence="1 2">SPR</strain>
    </source>
</reference>
<dbReference type="STRING" id="1429043.X474_23510"/>
<evidence type="ECO:0008006" key="3">
    <source>
        <dbReference type="Google" id="ProtNLM"/>
    </source>
</evidence>
<evidence type="ECO:0000313" key="1">
    <source>
        <dbReference type="EMBL" id="KIX11501.1"/>
    </source>
</evidence>
<accession>A0A0D2J759</accession>
<proteinExistence type="predicted"/>
<gene>
    <name evidence="1" type="ORF">X474_23510</name>
</gene>
<protein>
    <recommendedName>
        <fullName evidence="3">Glycosyl transferase family 1 domain-containing protein</fullName>
    </recommendedName>
</protein>
<sequence length="326" mass="36182">MRIAVLSPNNIHGLPASLAKGLNRLPGVKAKSYTYLDPAYGPYGDVVLKDLSLDGFKQTLEEIISADLIHVFDESFQAQNFNLLDHLRPNNSVFTYTPEYFKKNNSEIFFRHYQGGIVATSWPLTGALSTCPVPLVHMPPVLDLEDIPTRNSATLSGPPVLAYHSRHQRRGHLDQILQVCFEIQEHLEMTFNWLENLNRKDYLLELANSNLFLDDLTLNGLSIQALEAMAVGLPVAANLSGLDFTLMPEAPVIPVSPQNLTIRLAEMVSNPSTLSETGDRSAAWIRQNLDPAKAAARWKALYLHVVTLGGPVPENPYFPETKGQES</sequence>